<accession>A0A2K3KIZ0</accession>
<feature type="non-terminal residue" evidence="1">
    <location>
        <position position="1"/>
    </location>
</feature>
<comment type="caution">
    <text evidence="1">The sequence shown here is derived from an EMBL/GenBank/DDBJ whole genome shotgun (WGS) entry which is preliminary data.</text>
</comment>
<sequence>GGEEFLEEARVWQKSFWPRHG</sequence>
<proteinExistence type="predicted"/>
<protein>
    <submittedName>
        <fullName evidence="1">Uncharacterized protein</fullName>
    </submittedName>
</protein>
<reference evidence="1 2" key="2">
    <citation type="journal article" date="2017" name="Front. Plant Sci.">
        <title>Gene Classification and Mining of Molecular Markers Useful in Red Clover (Trifolium pratense) Breeding.</title>
        <authorList>
            <person name="Istvanek J."/>
            <person name="Dluhosova J."/>
            <person name="Dluhos P."/>
            <person name="Patkova L."/>
            <person name="Nedelnik J."/>
            <person name="Repkova J."/>
        </authorList>
    </citation>
    <scope>NUCLEOTIDE SEQUENCE [LARGE SCALE GENOMIC DNA]</scope>
    <source>
        <strain evidence="2">cv. Tatra</strain>
        <tissue evidence="1">Young leaves</tissue>
    </source>
</reference>
<name>A0A2K3KIZ0_TRIPR</name>
<organism evidence="1 2">
    <name type="scientific">Trifolium pratense</name>
    <name type="common">Red clover</name>
    <dbReference type="NCBI Taxonomy" id="57577"/>
    <lineage>
        <taxon>Eukaryota</taxon>
        <taxon>Viridiplantae</taxon>
        <taxon>Streptophyta</taxon>
        <taxon>Embryophyta</taxon>
        <taxon>Tracheophyta</taxon>
        <taxon>Spermatophyta</taxon>
        <taxon>Magnoliopsida</taxon>
        <taxon>eudicotyledons</taxon>
        <taxon>Gunneridae</taxon>
        <taxon>Pentapetalae</taxon>
        <taxon>rosids</taxon>
        <taxon>fabids</taxon>
        <taxon>Fabales</taxon>
        <taxon>Fabaceae</taxon>
        <taxon>Papilionoideae</taxon>
        <taxon>50 kb inversion clade</taxon>
        <taxon>NPAAA clade</taxon>
        <taxon>Hologalegina</taxon>
        <taxon>IRL clade</taxon>
        <taxon>Trifolieae</taxon>
        <taxon>Trifolium</taxon>
    </lineage>
</organism>
<dbReference type="Proteomes" id="UP000236291">
    <property type="component" value="Unassembled WGS sequence"/>
</dbReference>
<dbReference type="EMBL" id="ASHM01190444">
    <property type="protein sequence ID" value="PNX66223.1"/>
    <property type="molecule type" value="Genomic_DNA"/>
</dbReference>
<evidence type="ECO:0000313" key="1">
    <source>
        <dbReference type="EMBL" id="PNX66223.1"/>
    </source>
</evidence>
<gene>
    <name evidence="1" type="ORF">L195_g062956</name>
</gene>
<reference evidence="1 2" key="1">
    <citation type="journal article" date="2014" name="Am. J. Bot.">
        <title>Genome assembly and annotation for red clover (Trifolium pratense; Fabaceae).</title>
        <authorList>
            <person name="Istvanek J."/>
            <person name="Jaros M."/>
            <person name="Krenek A."/>
            <person name="Repkova J."/>
        </authorList>
    </citation>
    <scope>NUCLEOTIDE SEQUENCE [LARGE SCALE GENOMIC DNA]</scope>
    <source>
        <strain evidence="2">cv. Tatra</strain>
        <tissue evidence="1">Young leaves</tissue>
    </source>
</reference>
<evidence type="ECO:0000313" key="2">
    <source>
        <dbReference type="Proteomes" id="UP000236291"/>
    </source>
</evidence>
<dbReference type="AlphaFoldDB" id="A0A2K3KIZ0"/>